<evidence type="ECO:0000259" key="9">
    <source>
        <dbReference type="Pfam" id="PF14509"/>
    </source>
</evidence>
<keyword evidence="3 10" id="KW-0378">Hydrolase</keyword>
<dbReference type="InterPro" id="IPR029483">
    <property type="entry name" value="GH97_C"/>
</dbReference>
<feature type="chain" id="PRO_5046197284" evidence="6">
    <location>
        <begin position="24"/>
        <end position="648"/>
    </location>
</feature>
<dbReference type="Gene3D" id="3.20.20.70">
    <property type="entry name" value="Aldolase class I"/>
    <property type="match status" value="1"/>
</dbReference>
<dbReference type="InterPro" id="IPR052720">
    <property type="entry name" value="Glycosyl_hydrolase_97"/>
</dbReference>
<dbReference type="Pfam" id="PF14509">
    <property type="entry name" value="GH97_C"/>
    <property type="match status" value="1"/>
</dbReference>
<dbReference type="InterPro" id="IPR013785">
    <property type="entry name" value="Aldolase_TIM"/>
</dbReference>
<dbReference type="InterPro" id="IPR013780">
    <property type="entry name" value="Glyco_hydro_b"/>
</dbReference>
<evidence type="ECO:0000259" key="8">
    <source>
        <dbReference type="Pfam" id="PF14508"/>
    </source>
</evidence>
<sequence length="648" mass="72896">MKNNIFFSIAFSLFYLTSNAQNASTQVASPDKNIVVTCDVKQASYSIEYKGETVLGNSKLGVIREDEDFSKNLQLIKSSTPKVVKDNYLISTAKKSHITYIATEKVWETKTASGKKMNIVFRVSNDGVAFRYEFPEKSTDIKKIVAEATSFHFNEGSRAWLQPKTEAQTGFEHTNPSYEAHYEIDIPTGKSSPGPNGWIYPALFKTNNTWLLITEAALDRTYCGTALQQKSPDSEYKINFPQSPEVFTNGTATLNPESALPWKTPWRIIAIGSLKTISESTLGTDLALPAKKMDADFIKPGKSSWSWILDKDDSTVYKAQKKYIDFAADMKWQYCLIDANWDATIGYDSVKVLADYGKTKNVGLLLWYNSAGSWNTVKFTPRDKLLTHQSRVEEFSRIQKMGIKGVKIDFFAGDGQSMINYYQDILEDAATYHLLVNFHGATLPRGLHRTYPNLMTTEAVDGYEMITFSQQAANKAPEHSVMIAMVRNAFDPMDFTPMNLYKIPRIKRVTTSAFELATSVVFLSGIQHYAERPEGMKHVPEYVKDFLRNLPDTWDNVKFIDGYPGKLYVVARESAGKWYVAGINGENTEKSLSLDLSFFKNKKGTLIKTGKNEIANEPSFEQSNITIPSDGKLDIILKGNDGFVIVFE</sequence>
<dbReference type="PANTHER" id="PTHR35803">
    <property type="entry name" value="GLUCAN 1,4-ALPHA-GLUCOSIDASE SUSB-RELATED"/>
    <property type="match status" value="1"/>
</dbReference>
<dbReference type="Gene3D" id="2.70.98.10">
    <property type="match status" value="1"/>
</dbReference>
<keyword evidence="11" id="KW-1185">Reference proteome</keyword>
<dbReference type="Pfam" id="PF10566">
    <property type="entry name" value="Glyco_hydro_97"/>
    <property type="match status" value="1"/>
</dbReference>
<evidence type="ECO:0000256" key="5">
    <source>
        <dbReference type="ARBA" id="ARBA00023295"/>
    </source>
</evidence>
<feature type="domain" description="Glycosyl-hydrolase 97 N-terminal" evidence="8">
    <location>
        <begin position="27"/>
        <end position="289"/>
    </location>
</feature>
<reference evidence="10 11" key="1">
    <citation type="submission" date="2023-12" db="EMBL/GenBank/DDBJ databases">
        <title>Novel species of the genus Arcicella isolated from rivers.</title>
        <authorList>
            <person name="Lu H."/>
        </authorList>
    </citation>
    <scope>NUCLEOTIDE SEQUENCE [LARGE SCALE GENOMIC DNA]</scope>
    <source>
        <strain evidence="10 11">LMG 21963</strain>
    </source>
</reference>
<name>A0ABU5QSN5_9BACT</name>
<evidence type="ECO:0000313" key="11">
    <source>
        <dbReference type="Proteomes" id="UP001304671"/>
    </source>
</evidence>
<accession>A0ABU5QSN5</accession>
<evidence type="ECO:0000313" key="10">
    <source>
        <dbReference type="EMBL" id="MEA5260116.1"/>
    </source>
</evidence>
<organism evidence="10 11">
    <name type="scientific">Arcicella aquatica</name>
    <dbReference type="NCBI Taxonomy" id="217141"/>
    <lineage>
        <taxon>Bacteria</taxon>
        <taxon>Pseudomonadati</taxon>
        <taxon>Bacteroidota</taxon>
        <taxon>Cytophagia</taxon>
        <taxon>Cytophagales</taxon>
        <taxon>Flectobacillaceae</taxon>
        <taxon>Arcicella</taxon>
    </lineage>
</organism>
<evidence type="ECO:0000256" key="2">
    <source>
        <dbReference type="ARBA" id="ARBA00011245"/>
    </source>
</evidence>
<evidence type="ECO:0000256" key="4">
    <source>
        <dbReference type="ARBA" id="ARBA00022837"/>
    </source>
</evidence>
<keyword evidence="4" id="KW-0106">Calcium</keyword>
<comment type="subunit">
    <text evidence="2">Monomer.</text>
</comment>
<dbReference type="InterPro" id="IPR019563">
    <property type="entry name" value="GH97_catalytic"/>
</dbReference>
<dbReference type="InterPro" id="IPR017853">
    <property type="entry name" value="GH"/>
</dbReference>
<protein>
    <submittedName>
        <fullName evidence="10">Glycoside hydrolase family 97 catalytic domain-containing protein</fullName>
    </submittedName>
</protein>
<feature type="domain" description="Glycosyl-hydrolase 97 C-terminal oligomerisation" evidence="9">
    <location>
        <begin position="553"/>
        <end position="647"/>
    </location>
</feature>
<comment type="cofactor">
    <cofactor evidence="1">
        <name>Ca(2+)</name>
        <dbReference type="ChEBI" id="CHEBI:29108"/>
    </cofactor>
</comment>
<dbReference type="GO" id="GO:0016787">
    <property type="term" value="F:hydrolase activity"/>
    <property type="evidence" value="ECO:0007669"/>
    <property type="project" value="UniProtKB-KW"/>
</dbReference>
<gene>
    <name evidence="10" type="ORF">VB264_20125</name>
</gene>
<dbReference type="InterPro" id="IPR014718">
    <property type="entry name" value="GH-type_carb-bd"/>
</dbReference>
<dbReference type="Gene3D" id="2.60.40.1180">
    <property type="entry name" value="Golgi alpha-mannosidase II"/>
    <property type="match status" value="1"/>
</dbReference>
<dbReference type="PANTHER" id="PTHR35803:SF2">
    <property type="entry name" value="RETAINING ALPHA-GALACTOSIDASE"/>
    <property type="match status" value="1"/>
</dbReference>
<keyword evidence="5" id="KW-0326">Glycosidase</keyword>
<evidence type="ECO:0000259" key="7">
    <source>
        <dbReference type="Pfam" id="PF10566"/>
    </source>
</evidence>
<dbReference type="Pfam" id="PF14508">
    <property type="entry name" value="GH97_N"/>
    <property type="match status" value="1"/>
</dbReference>
<keyword evidence="6" id="KW-0732">Signal</keyword>
<proteinExistence type="predicted"/>
<dbReference type="InterPro" id="IPR029486">
    <property type="entry name" value="GH97_N"/>
</dbReference>
<evidence type="ECO:0000256" key="1">
    <source>
        <dbReference type="ARBA" id="ARBA00001913"/>
    </source>
</evidence>
<dbReference type="SUPFAM" id="SSF51445">
    <property type="entry name" value="(Trans)glycosidases"/>
    <property type="match status" value="1"/>
</dbReference>
<evidence type="ECO:0000256" key="6">
    <source>
        <dbReference type="SAM" id="SignalP"/>
    </source>
</evidence>
<comment type="caution">
    <text evidence="10">The sequence shown here is derived from an EMBL/GenBank/DDBJ whole genome shotgun (WGS) entry which is preliminary data.</text>
</comment>
<evidence type="ECO:0000256" key="3">
    <source>
        <dbReference type="ARBA" id="ARBA00022801"/>
    </source>
</evidence>
<dbReference type="Proteomes" id="UP001304671">
    <property type="component" value="Unassembled WGS sequence"/>
</dbReference>
<feature type="signal peptide" evidence="6">
    <location>
        <begin position="1"/>
        <end position="23"/>
    </location>
</feature>
<dbReference type="RefSeq" id="WP_323252339.1">
    <property type="nucleotide sequence ID" value="NZ_JAYFUL010000045.1"/>
</dbReference>
<dbReference type="EMBL" id="JAYFUL010000045">
    <property type="protein sequence ID" value="MEA5260116.1"/>
    <property type="molecule type" value="Genomic_DNA"/>
</dbReference>
<feature type="domain" description="Glycosyl-hydrolase 97 catalytic" evidence="7">
    <location>
        <begin position="310"/>
        <end position="460"/>
    </location>
</feature>